<dbReference type="CDD" id="cd00093">
    <property type="entry name" value="HTH_XRE"/>
    <property type="match status" value="1"/>
</dbReference>
<dbReference type="RefSeq" id="WP_345402409.1">
    <property type="nucleotide sequence ID" value="NZ_BAABHG010000013.1"/>
</dbReference>
<dbReference type="Pfam" id="PF13560">
    <property type="entry name" value="HTH_31"/>
    <property type="match status" value="1"/>
</dbReference>
<dbReference type="InterPro" id="IPR010982">
    <property type="entry name" value="Lambda_DNA-bd_dom_sf"/>
</dbReference>
<accession>A0ABW5G9Q1</accession>
<dbReference type="InterPro" id="IPR001387">
    <property type="entry name" value="Cro/C1-type_HTH"/>
</dbReference>
<dbReference type="Pfam" id="PF19054">
    <property type="entry name" value="DUF5753"/>
    <property type="match status" value="1"/>
</dbReference>
<proteinExistence type="predicted"/>
<evidence type="ECO:0000313" key="2">
    <source>
        <dbReference type="EMBL" id="MFD2457197.1"/>
    </source>
</evidence>
<comment type="caution">
    <text evidence="2">The sequence shown here is derived from an EMBL/GenBank/DDBJ whole genome shotgun (WGS) entry which is preliminary data.</text>
</comment>
<dbReference type="SMART" id="SM00530">
    <property type="entry name" value="HTH_XRE"/>
    <property type="match status" value="1"/>
</dbReference>
<gene>
    <name evidence="2" type="ORF">ACFSYJ_01235</name>
</gene>
<dbReference type="InterPro" id="IPR043917">
    <property type="entry name" value="DUF5753"/>
</dbReference>
<keyword evidence="3" id="KW-1185">Reference proteome</keyword>
<sequence>MTRQPPPSESAQELGKLIRAARNRLGLKQKPFGAQIGYSQSQISKFEKATAVVPRAYLEKIIDALRLSPEDARLVWDLSDQAAAARKSAGYELVATPEHFHEIYAREQEATAIHTWRTERVSGLLQCESYMTELFQHGARTDIDEAIHERKLRSELFAKHPGRAYEFLLSQSTVDRLCRARTHAGPVVALDQLKHMLALLENHPSLTILIVPLDEGPLFVPPDFHVLRFDDPDKDFVYTESLNTVNRYDRDAVAPHLALWRELAGEALDAGASRDLLREAAAFCARRL</sequence>
<evidence type="ECO:0000313" key="3">
    <source>
        <dbReference type="Proteomes" id="UP001597419"/>
    </source>
</evidence>
<dbReference type="Proteomes" id="UP001597419">
    <property type="component" value="Unassembled WGS sequence"/>
</dbReference>
<dbReference type="EMBL" id="JBHUKU010000001">
    <property type="protein sequence ID" value="MFD2457197.1"/>
    <property type="molecule type" value="Genomic_DNA"/>
</dbReference>
<dbReference type="Gene3D" id="1.10.260.40">
    <property type="entry name" value="lambda repressor-like DNA-binding domains"/>
    <property type="match status" value="1"/>
</dbReference>
<feature type="domain" description="HTH cro/C1-type" evidence="1">
    <location>
        <begin position="18"/>
        <end position="72"/>
    </location>
</feature>
<name>A0ABW5G9Q1_9PSEU</name>
<protein>
    <submittedName>
        <fullName evidence="2">Helix-turn-helix transcriptional regulator</fullName>
    </submittedName>
</protein>
<evidence type="ECO:0000259" key="1">
    <source>
        <dbReference type="PROSITE" id="PS50943"/>
    </source>
</evidence>
<organism evidence="2 3">
    <name type="scientific">Amycolatopsis samaneae</name>
    <dbReference type="NCBI Taxonomy" id="664691"/>
    <lineage>
        <taxon>Bacteria</taxon>
        <taxon>Bacillati</taxon>
        <taxon>Actinomycetota</taxon>
        <taxon>Actinomycetes</taxon>
        <taxon>Pseudonocardiales</taxon>
        <taxon>Pseudonocardiaceae</taxon>
        <taxon>Amycolatopsis</taxon>
    </lineage>
</organism>
<reference evidence="3" key="1">
    <citation type="journal article" date="2019" name="Int. J. Syst. Evol. Microbiol.">
        <title>The Global Catalogue of Microorganisms (GCM) 10K type strain sequencing project: providing services to taxonomists for standard genome sequencing and annotation.</title>
        <authorList>
            <consortium name="The Broad Institute Genomics Platform"/>
            <consortium name="The Broad Institute Genome Sequencing Center for Infectious Disease"/>
            <person name="Wu L."/>
            <person name="Ma J."/>
        </authorList>
    </citation>
    <scope>NUCLEOTIDE SEQUENCE [LARGE SCALE GENOMIC DNA]</scope>
    <source>
        <strain evidence="3">CGMCC 4.7643</strain>
    </source>
</reference>
<dbReference type="SUPFAM" id="SSF47413">
    <property type="entry name" value="lambda repressor-like DNA-binding domains"/>
    <property type="match status" value="1"/>
</dbReference>
<dbReference type="PROSITE" id="PS50943">
    <property type="entry name" value="HTH_CROC1"/>
    <property type="match status" value="1"/>
</dbReference>